<reference evidence="5 6" key="1">
    <citation type="journal article" date="2015" name="Genome Announc.">
        <title>Expanding the biotechnology potential of lactobacilli through comparative genomics of 213 strains and associated genera.</title>
        <authorList>
            <person name="Sun Z."/>
            <person name="Harris H.M."/>
            <person name="McCann A."/>
            <person name="Guo C."/>
            <person name="Argimon S."/>
            <person name="Zhang W."/>
            <person name="Yang X."/>
            <person name="Jeffery I.B."/>
            <person name="Cooney J.C."/>
            <person name="Kagawa T.F."/>
            <person name="Liu W."/>
            <person name="Song Y."/>
            <person name="Salvetti E."/>
            <person name="Wrobel A."/>
            <person name="Rasinkangas P."/>
            <person name="Parkhill J."/>
            <person name="Rea M.C."/>
            <person name="O'Sullivan O."/>
            <person name="Ritari J."/>
            <person name="Douillard F.P."/>
            <person name="Paul Ross R."/>
            <person name="Yang R."/>
            <person name="Briner A.E."/>
            <person name="Felis G.E."/>
            <person name="de Vos W.M."/>
            <person name="Barrangou R."/>
            <person name="Klaenhammer T.R."/>
            <person name="Caufield P.W."/>
            <person name="Cui Y."/>
            <person name="Zhang H."/>
            <person name="O'Toole P.W."/>
        </authorList>
    </citation>
    <scope>NUCLEOTIDE SEQUENCE [LARGE SCALE GENOMIC DNA]</scope>
    <source>
        <strain evidence="5 6">DSM 20515</strain>
    </source>
</reference>
<dbReference type="STRING" id="33960.TY91_01730"/>
<dbReference type="EMBL" id="AYYR01000009">
    <property type="protein sequence ID" value="KRM77580.1"/>
    <property type="molecule type" value="Genomic_DNA"/>
</dbReference>
<accession>A0A0R2BPW4</accession>
<dbReference type="Pfam" id="PF12802">
    <property type="entry name" value="MarR_2"/>
    <property type="match status" value="1"/>
</dbReference>
<dbReference type="PANTHER" id="PTHR42756:SF1">
    <property type="entry name" value="TRANSCRIPTIONAL REPRESSOR OF EMRAB OPERON"/>
    <property type="match status" value="1"/>
</dbReference>
<feature type="domain" description="HTH marR-type" evidence="4">
    <location>
        <begin position="1"/>
        <end position="137"/>
    </location>
</feature>
<gene>
    <name evidence="5" type="ORF">FC82_GL002938</name>
</gene>
<proteinExistence type="predicted"/>
<dbReference type="InterPro" id="IPR000835">
    <property type="entry name" value="HTH_MarR-typ"/>
</dbReference>
<evidence type="ECO:0000313" key="5">
    <source>
        <dbReference type="EMBL" id="KRM77580.1"/>
    </source>
</evidence>
<dbReference type="GO" id="GO:0003700">
    <property type="term" value="F:DNA-binding transcription factor activity"/>
    <property type="evidence" value="ECO:0007669"/>
    <property type="project" value="InterPro"/>
</dbReference>
<dbReference type="Gene3D" id="1.10.10.10">
    <property type="entry name" value="Winged helix-like DNA-binding domain superfamily/Winged helix DNA-binding domain"/>
    <property type="match status" value="1"/>
</dbReference>
<keyword evidence="1" id="KW-0805">Transcription regulation</keyword>
<evidence type="ECO:0000259" key="4">
    <source>
        <dbReference type="PROSITE" id="PS50995"/>
    </source>
</evidence>
<dbReference type="PATRIC" id="fig|1423733.4.peg.3064"/>
<dbReference type="PROSITE" id="PS50995">
    <property type="entry name" value="HTH_MARR_2"/>
    <property type="match status" value="1"/>
</dbReference>
<sequence length="142" mass="16057">MDKNNHSAAALIHQINSRETAYINGQFRALSLNSEQGRVIAYVARHPQCKQRDVAHYLNRQEASVTNLVKGLVKRNLLSREVPVENERTKLLSLTAEGQELVVKIDAAFNRLQAFVDNSLTATERVTLESILEKVNRISFED</sequence>
<name>A0A0R2BPW4_SECCO</name>
<dbReference type="PRINTS" id="PR00598">
    <property type="entry name" value="HTHMARR"/>
</dbReference>
<dbReference type="PANTHER" id="PTHR42756">
    <property type="entry name" value="TRANSCRIPTIONAL REGULATOR, MARR"/>
    <property type="match status" value="1"/>
</dbReference>
<dbReference type="Proteomes" id="UP000051845">
    <property type="component" value="Unassembled WGS sequence"/>
</dbReference>
<dbReference type="InterPro" id="IPR036390">
    <property type="entry name" value="WH_DNA-bd_sf"/>
</dbReference>
<dbReference type="RefSeq" id="WP_054759148.1">
    <property type="nucleotide sequence ID" value="NZ_AYYR01000009.1"/>
</dbReference>
<dbReference type="SMART" id="SM00347">
    <property type="entry name" value="HTH_MARR"/>
    <property type="match status" value="1"/>
</dbReference>
<evidence type="ECO:0000256" key="1">
    <source>
        <dbReference type="ARBA" id="ARBA00023015"/>
    </source>
</evidence>
<evidence type="ECO:0000256" key="2">
    <source>
        <dbReference type="ARBA" id="ARBA00023125"/>
    </source>
</evidence>
<evidence type="ECO:0000256" key="3">
    <source>
        <dbReference type="ARBA" id="ARBA00023163"/>
    </source>
</evidence>
<keyword evidence="2" id="KW-0238">DNA-binding</keyword>
<protein>
    <recommendedName>
        <fullName evidence="4">HTH marR-type domain-containing protein</fullName>
    </recommendedName>
</protein>
<comment type="caution">
    <text evidence="5">The sequence shown here is derived from an EMBL/GenBank/DDBJ whole genome shotgun (WGS) entry which is preliminary data.</text>
</comment>
<dbReference type="InterPro" id="IPR036388">
    <property type="entry name" value="WH-like_DNA-bd_sf"/>
</dbReference>
<keyword evidence="3" id="KW-0804">Transcription</keyword>
<organism evidence="5 6">
    <name type="scientific">Secundilactobacillus collinoides DSM 20515 = JCM 1123</name>
    <dbReference type="NCBI Taxonomy" id="1423733"/>
    <lineage>
        <taxon>Bacteria</taxon>
        <taxon>Bacillati</taxon>
        <taxon>Bacillota</taxon>
        <taxon>Bacilli</taxon>
        <taxon>Lactobacillales</taxon>
        <taxon>Lactobacillaceae</taxon>
        <taxon>Secundilactobacillus</taxon>
    </lineage>
</organism>
<dbReference type="AlphaFoldDB" id="A0A0R2BPW4"/>
<dbReference type="SUPFAM" id="SSF46785">
    <property type="entry name" value="Winged helix' DNA-binding domain"/>
    <property type="match status" value="1"/>
</dbReference>
<evidence type="ECO:0000313" key="6">
    <source>
        <dbReference type="Proteomes" id="UP000051845"/>
    </source>
</evidence>
<dbReference type="GO" id="GO:0003677">
    <property type="term" value="F:DNA binding"/>
    <property type="evidence" value="ECO:0007669"/>
    <property type="project" value="UniProtKB-KW"/>
</dbReference>